<organism evidence="1 2">
    <name type="scientific">Streptococcus gallolyticus</name>
    <dbReference type="NCBI Taxonomy" id="315405"/>
    <lineage>
        <taxon>Bacteria</taxon>
        <taxon>Bacillati</taxon>
        <taxon>Bacillota</taxon>
        <taxon>Bacilli</taxon>
        <taxon>Lactobacillales</taxon>
        <taxon>Streptococcaceae</taxon>
        <taxon>Streptococcus</taxon>
    </lineage>
</organism>
<dbReference type="Proteomes" id="UP000027584">
    <property type="component" value="Unassembled WGS sequence"/>
</dbReference>
<evidence type="ECO:0000313" key="2">
    <source>
        <dbReference type="Proteomes" id="UP000027584"/>
    </source>
</evidence>
<dbReference type="AlphaFoldDB" id="A0A060RLS1"/>
<gene>
    <name evidence="1" type="ORF">BN963_SGAL_02362</name>
</gene>
<reference evidence="1 2" key="1">
    <citation type="submission" date="2014-02" db="EMBL/GenBank/DDBJ databases">
        <authorList>
            <person name="Manrique M."/>
        </authorList>
    </citation>
    <scope>NUCLEOTIDE SEQUENCE [LARGE SCALE GENOMIC DNA]</scope>
    <source>
        <strain evidence="1 2">LMG17956</strain>
    </source>
</reference>
<name>A0A060RLS1_9STRE</name>
<sequence length="164" mass="19672">MVRNNLYDQLRNSEPLGFIDPFTDLGEFDIVQMKFKAPVHQLKNKYSGQPYSKKWQSKIEEMRQLYLQYQLSLREDNKKDKYYRHPKTKLSKEHINEIVTTYLKLGFTFRDIEKRVSIAYQTLRNHWNRSDYIQTVETEVYLKSDLSDGYYLPGTSLPKSMKVN</sequence>
<protein>
    <recommendedName>
        <fullName evidence="3">Modification methylase Sau96I</fullName>
    </recommendedName>
</protein>
<comment type="caution">
    <text evidence="1">The sequence shown here is derived from an EMBL/GenBank/DDBJ whole genome shotgun (WGS) entry which is preliminary data.</text>
</comment>
<reference evidence="1 2" key="2">
    <citation type="submission" date="2014-05" db="EMBL/GenBank/DDBJ databases">
        <title>Genome sequence of Streptococcus gallolyticus.</title>
        <authorList>
            <person name="Del Campo R."/>
        </authorList>
    </citation>
    <scope>NUCLEOTIDE SEQUENCE [LARGE SCALE GENOMIC DNA]</scope>
    <source>
        <strain evidence="1 2">LMG17956</strain>
    </source>
</reference>
<evidence type="ECO:0000313" key="1">
    <source>
        <dbReference type="EMBL" id="CDO19141.1"/>
    </source>
</evidence>
<evidence type="ECO:0008006" key="3">
    <source>
        <dbReference type="Google" id="ProtNLM"/>
    </source>
</evidence>
<dbReference type="EMBL" id="CCBC010000219">
    <property type="protein sequence ID" value="CDO19141.1"/>
    <property type="molecule type" value="Genomic_DNA"/>
</dbReference>
<accession>A0A060RLS1</accession>
<proteinExistence type="predicted"/>